<dbReference type="Proteomes" id="UP001642260">
    <property type="component" value="Unassembled WGS sequence"/>
</dbReference>
<reference evidence="2 3" key="1">
    <citation type="submission" date="2022-03" db="EMBL/GenBank/DDBJ databases">
        <authorList>
            <person name="Macdonald S."/>
            <person name="Ahmed S."/>
            <person name="Newling K."/>
        </authorList>
    </citation>
    <scope>NUCLEOTIDE SEQUENCE [LARGE SCALE GENOMIC DNA]</scope>
</reference>
<dbReference type="AlphaFoldDB" id="A0ABC8J7M2"/>
<dbReference type="EMBL" id="CAKOAT010066266">
    <property type="protein sequence ID" value="CAH8306721.1"/>
    <property type="molecule type" value="Genomic_DNA"/>
</dbReference>
<feature type="compositionally biased region" description="Basic and acidic residues" evidence="1">
    <location>
        <begin position="183"/>
        <end position="196"/>
    </location>
</feature>
<feature type="region of interest" description="Disordered" evidence="1">
    <location>
        <begin position="183"/>
        <end position="218"/>
    </location>
</feature>
<comment type="caution">
    <text evidence="2">The sequence shown here is derived from an EMBL/GenBank/DDBJ whole genome shotgun (WGS) entry which is preliminary data.</text>
</comment>
<organism evidence="2 3">
    <name type="scientific">Eruca vesicaria subsp. sativa</name>
    <name type="common">Garden rocket</name>
    <name type="synonym">Eruca sativa</name>
    <dbReference type="NCBI Taxonomy" id="29727"/>
    <lineage>
        <taxon>Eukaryota</taxon>
        <taxon>Viridiplantae</taxon>
        <taxon>Streptophyta</taxon>
        <taxon>Embryophyta</taxon>
        <taxon>Tracheophyta</taxon>
        <taxon>Spermatophyta</taxon>
        <taxon>Magnoliopsida</taxon>
        <taxon>eudicotyledons</taxon>
        <taxon>Gunneridae</taxon>
        <taxon>Pentapetalae</taxon>
        <taxon>rosids</taxon>
        <taxon>malvids</taxon>
        <taxon>Brassicales</taxon>
        <taxon>Brassicaceae</taxon>
        <taxon>Brassiceae</taxon>
        <taxon>Eruca</taxon>
    </lineage>
</organism>
<evidence type="ECO:0000313" key="2">
    <source>
        <dbReference type="EMBL" id="CAH8306721.1"/>
    </source>
</evidence>
<proteinExistence type="predicted"/>
<feature type="region of interest" description="Disordered" evidence="1">
    <location>
        <begin position="1"/>
        <end position="38"/>
    </location>
</feature>
<keyword evidence="3" id="KW-1185">Reference proteome</keyword>
<gene>
    <name evidence="2" type="ORF">ERUC_LOCUS4716</name>
</gene>
<evidence type="ECO:0000256" key="1">
    <source>
        <dbReference type="SAM" id="MobiDB-lite"/>
    </source>
</evidence>
<name>A0ABC8J7M2_ERUVS</name>
<accession>A0ABC8J7M2</accession>
<feature type="compositionally biased region" description="Basic residues" evidence="1">
    <location>
        <begin position="206"/>
        <end position="218"/>
    </location>
</feature>
<protein>
    <submittedName>
        <fullName evidence="2">Uncharacterized protein</fullName>
    </submittedName>
</protein>
<evidence type="ECO:0000313" key="3">
    <source>
        <dbReference type="Proteomes" id="UP001642260"/>
    </source>
</evidence>
<sequence length="218" mass="24241">MDNSQRVAQKEDQTVVAQSNAKKDATRTHQTRIPTDKTRFPWAAQMISKHGIYIESRDKETQQVPTDVPSSLQGHVRVPLQDMSLSKPASNKDNSSQILISTVDFTFNVVDDLASLAAVSALENMPIMVYVNETIDPPATESAPSQTMAYTNETIDYLATETTPTSKNNDSIDLLTPLGKRILRERPVKPSEKAKEWQLQSTARGRGNKGHGNRGRHR</sequence>